<dbReference type="InterPro" id="IPR001810">
    <property type="entry name" value="F-box_dom"/>
</dbReference>
<dbReference type="GO" id="GO:0031146">
    <property type="term" value="P:SCF-dependent proteasomal ubiquitin-dependent protein catabolic process"/>
    <property type="evidence" value="ECO:0007669"/>
    <property type="project" value="TreeGrafter"/>
</dbReference>
<evidence type="ECO:0000313" key="3">
    <source>
        <dbReference type="EMBL" id="KAI1720350.1"/>
    </source>
</evidence>
<keyword evidence="4" id="KW-1185">Reference proteome</keyword>
<protein>
    <submittedName>
        <fullName evidence="3">F-box-like domain-containing protein</fullName>
    </submittedName>
</protein>
<dbReference type="GO" id="GO:0019005">
    <property type="term" value="C:SCF ubiquitin ligase complex"/>
    <property type="evidence" value="ECO:0007669"/>
    <property type="project" value="TreeGrafter"/>
</dbReference>
<gene>
    <name evidence="3" type="ORF">DdX_05737</name>
</gene>
<comment type="caution">
    <text evidence="3">The sequence shown here is derived from an EMBL/GenBank/DDBJ whole genome shotgun (WGS) entry which is preliminary data.</text>
</comment>
<proteinExistence type="predicted"/>
<dbReference type="Proteomes" id="UP001201812">
    <property type="component" value="Unassembled WGS sequence"/>
</dbReference>
<sequence>MRVSSRKRNAFPEQNEKALAYVKNEAPPRKRARRIREQPKNSVHIHQLPGPIMSKILAQLHPMELISVERVCRRWRHIAKNYSWNNLQTLSACTLLPQFSGQGNIRFCKMDSVIKKIELIVNRAGKYLNSINLSQVGPLDHNICKFLPRTSNVSKLDFAGIPLTNSSLGSIGRYLPGLREVSFKRCFDRTQLERGLSRFLEDCQSLESLDISDNEYLSGQTCFSGLPSTLTHLRVSHCYRINPKAIAHIRDNCPNLKSLHMDRIDGISSVDLNRLFEAIPRLEVLHFGDRFNGPLSSDELISLGSLKQLRTLVLYDNSLVTDALMKSIGYGCKNIVKLDISGANRRLTDQGLKYLCNLPKLSILNLSGMKILSDETLIAVAANGTLEELLIHRCAKVTDESVLAVLKRCKLRALDISYCQSVTDATLNQIRENLDVQYAGQIATAEDDGKKFKLWMKRSGINPHMYIKHDWLKIMHDSDHEIWTIGHIPALLHLHNIVTLPLFHF</sequence>
<dbReference type="Gene3D" id="3.80.10.10">
    <property type="entry name" value="Ribonuclease Inhibitor"/>
    <property type="match status" value="2"/>
</dbReference>
<dbReference type="Pfam" id="PF12937">
    <property type="entry name" value="F-box-like"/>
    <property type="match status" value="1"/>
</dbReference>
<dbReference type="PANTHER" id="PTHR13318">
    <property type="entry name" value="PARTNER OF PAIRED, ISOFORM B-RELATED"/>
    <property type="match status" value="1"/>
</dbReference>
<dbReference type="Pfam" id="PF25372">
    <property type="entry name" value="DUF7885"/>
    <property type="match status" value="1"/>
</dbReference>
<accession>A0AAD4NB82</accession>
<evidence type="ECO:0000259" key="2">
    <source>
        <dbReference type="PROSITE" id="PS50181"/>
    </source>
</evidence>
<dbReference type="InterPro" id="IPR001611">
    <property type="entry name" value="Leu-rich_rpt"/>
</dbReference>
<evidence type="ECO:0000256" key="1">
    <source>
        <dbReference type="ARBA" id="ARBA00022786"/>
    </source>
</evidence>
<keyword evidence="1" id="KW-0833">Ubl conjugation pathway</keyword>
<dbReference type="AlphaFoldDB" id="A0AAD4NB82"/>
<dbReference type="PANTHER" id="PTHR13318:SF190">
    <property type="entry name" value="PARTNER OF PAIRED, ISOFORM B"/>
    <property type="match status" value="1"/>
</dbReference>
<dbReference type="InterPro" id="IPR057207">
    <property type="entry name" value="FBXL15_LRR"/>
</dbReference>
<dbReference type="InterPro" id="IPR036047">
    <property type="entry name" value="F-box-like_dom_sf"/>
</dbReference>
<feature type="domain" description="F-box" evidence="2">
    <location>
        <begin position="42"/>
        <end position="87"/>
    </location>
</feature>
<dbReference type="Pfam" id="PF13516">
    <property type="entry name" value="LRR_6"/>
    <property type="match status" value="1"/>
</dbReference>
<organism evidence="3 4">
    <name type="scientific">Ditylenchus destructor</name>
    <dbReference type="NCBI Taxonomy" id="166010"/>
    <lineage>
        <taxon>Eukaryota</taxon>
        <taxon>Metazoa</taxon>
        <taxon>Ecdysozoa</taxon>
        <taxon>Nematoda</taxon>
        <taxon>Chromadorea</taxon>
        <taxon>Rhabditida</taxon>
        <taxon>Tylenchina</taxon>
        <taxon>Tylenchomorpha</taxon>
        <taxon>Sphaerularioidea</taxon>
        <taxon>Anguinidae</taxon>
        <taxon>Anguininae</taxon>
        <taxon>Ditylenchus</taxon>
    </lineage>
</organism>
<evidence type="ECO:0000313" key="4">
    <source>
        <dbReference type="Proteomes" id="UP001201812"/>
    </source>
</evidence>
<dbReference type="SUPFAM" id="SSF52047">
    <property type="entry name" value="RNI-like"/>
    <property type="match status" value="1"/>
</dbReference>
<name>A0AAD4NB82_9BILA</name>
<dbReference type="SMART" id="SM00367">
    <property type="entry name" value="LRR_CC"/>
    <property type="match status" value="8"/>
</dbReference>
<dbReference type="SMART" id="SM00256">
    <property type="entry name" value="FBOX"/>
    <property type="match status" value="1"/>
</dbReference>
<dbReference type="PROSITE" id="PS50181">
    <property type="entry name" value="FBOX"/>
    <property type="match status" value="1"/>
</dbReference>
<dbReference type="Gene3D" id="1.20.1280.50">
    <property type="match status" value="1"/>
</dbReference>
<dbReference type="InterPro" id="IPR006553">
    <property type="entry name" value="Leu-rich_rpt_Cys-con_subtyp"/>
</dbReference>
<dbReference type="SUPFAM" id="SSF81383">
    <property type="entry name" value="F-box domain"/>
    <property type="match status" value="1"/>
</dbReference>
<dbReference type="EMBL" id="JAKKPZ010000006">
    <property type="protein sequence ID" value="KAI1720350.1"/>
    <property type="molecule type" value="Genomic_DNA"/>
</dbReference>
<dbReference type="InterPro" id="IPR032675">
    <property type="entry name" value="LRR_dom_sf"/>
</dbReference>
<reference evidence="3" key="1">
    <citation type="submission" date="2022-01" db="EMBL/GenBank/DDBJ databases">
        <title>Genome Sequence Resource for Two Populations of Ditylenchus destructor, the Migratory Endoparasitic Phytonematode.</title>
        <authorList>
            <person name="Zhang H."/>
            <person name="Lin R."/>
            <person name="Xie B."/>
        </authorList>
    </citation>
    <scope>NUCLEOTIDE SEQUENCE</scope>
    <source>
        <strain evidence="3">BazhouSP</strain>
    </source>
</reference>
<dbReference type="CDD" id="cd09917">
    <property type="entry name" value="F-box_SF"/>
    <property type="match status" value="1"/>
</dbReference>